<dbReference type="EMBL" id="RQFK01000007">
    <property type="protein sequence ID" value="TGK87825.1"/>
    <property type="molecule type" value="Genomic_DNA"/>
</dbReference>
<protein>
    <recommendedName>
        <fullName evidence="3">PIN domain-containing protein</fullName>
    </recommendedName>
</protein>
<accession>A0A4R9IHC3</accession>
<keyword evidence="2" id="KW-1185">Reference proteome</keyword>
<evidence type="ECO:0000313" key="1">
    <source>
        <dbReference type="EMBL" id="TGK87825.1"/>
    </source>
</evidence>
<sequence length="129" mass="14830">MKVYLTSSLLFSLVRSDRKSKIQKLLLEALDSHERFFTSSISVYILFQMLENLSVEKKKQILSLLEDLTDSIFDLDTESIRTQILMADTCDIEMAIALKQGMDSMIVDTEREISSLPLLLVRNFFGETK</sequence>
<dbReference type="OrthoDB" id="342996at2"/>
<dbReference type="RefSeq" id="WP_135599851.1">
    <property type="nucleotide sequence ID" value="NZ_RQFK01000007.1"/>
</dbReference>
<organism evidence="1 2">
    <name type="scientific">Leptospira noumeaensis</name>
    <dbReference type="NCBI Taxonomy" id="2484964"/>
    <lineage>
        <taxon>Bacteria</taxon>
        <taxon>Pseudomonadati</taxon>
        <taxon>Spirochaetota</taxon>
        <taxon>Spirochaetia</taxon>
        <taxon>Leptospirales</taxon>
        <taxon>Leptospiraceae</taxon>
        <taxon>Leptospira</taxon>
    </lineage>
</organism>
<gene>
    <name evidence="1" type="ORF">EHQ24_01015</name>
</gene>
<dbReference type="Proteomes" id="UP000298009">
    <property type="component" value="Unassembled WGS sequence"/>
</dbReference>
<evidence type="ECO:0008006" key="3">
    <source>
        <dbReference type="Google" id="ProtNLM"/>
    </source>
</evidence>
<comment type="caution">
    <text evidence="1">The sequence shown here is derived from an EMBL/GenBank/DDBJ whole genome shotgun (WGS) entry which is preliminary data.</text>
</comment>
<name>A0A4R9IHC3_9LEPT</name>
<dbReference type="AlphaFoldDB" id="A0A4R9IHC3"/>
<proteinExistence type="predicted"/>
<evidence type="ECO:0000313" key="2">
    <source>
        <dbReference type="Proteomes" id="UP000298009"/>
    </source>
</evidence>
<reference evidence="1" key="1">
    <citation type="journal article" date="2019" name="PLoS Negl. Trop. Dis.">
        <title>Revisiting the worldwide diversity of Leptospira species in the environment.</title>
        <authorList>
            <person name="Vincent A.T."/>
            <person name="Schiettekatte O."/>
            <person name="Bourhy P."/>
            <person name="Veyrier F.J."/>
            <person name="Picardeau M."/>
        </authorList>
    </citation>
    <scope>NUCLEOTIDE SEQUENCE [LARGE SCALE GENOMIC DNA]</scope>
    <source>
        <strain evidence="1">201800287</strain>
    </source>
</reference>